<dbReference type="Proteomes" id="UP000438429">
    <property type="component" value="Unassembled WGS sequence"/>
</dbReference>
<sequence length="151" mass="16692">MKPVAVGIDDETLRIVVEYRSVNGNRSDLQSADRGQRDSSQRGYDAFSFAKVLWAKNTRRSGAADASRKQHAHECVSKYPLFWSVAAGVLYSEAAAAKQDSCFLSYGDVLLQCFSSKNKYACKVFDLPRALTRVCRIKPSGKRPLLLAPAV</sequence>
<gene>
    <name evidence="1" type="ORF">F2P81_018212</name>
</gene>
<protein>
    <submittedName>
        <fullName evidence="1">Uncharacterized protein</fullName>
    </submittedName>
</protein>
<dbReference type="EMBL" id="VEVO01000016">
    <property type="protein sequence ID" value="KAF0029107.1"/>
    <property type="molecule type" value="Genomic_DNA"/>
</dbReference>
<comment type="caution">
    <text evidence="1">The sequence shown here is derived from an EMBL/GenBank/DDBJ whole genome shotgun (WGS) entry which is preliminary data.</text>
</comment>
<evidence type="ECO:0000313" key="1">
    <source>
        <dbReference type="EMBL" id="KAF0029107.1"/>
    </source>
</evidence>
<evidence type="ECO:0000313" key="2">
    <source>
        <dbReference type="Proteomes" id="UP000438429"/>
    </source>
</evidence>
<organism evidence="1 2">
    <name type="scientific">Scophthalmus maximus</name>
    <name type="common">Turbot</name>
    <name type="synonym">Psetta maxima</name>
    <dbReference type="NCBI Taxonomy" id="52904"/>
    <lineage>
        <taxon>Eukaryota</taxon>
        <taxon>Metazoa</taxon>
        <taxon>Chordata</taxon>
        <taxon>Craniata</taxon>
        <taxon>Vertebrata</taxon>
        <taxon>Euteleostomi</taxon>
        <taxon>Actinopterygii</taxon>
        <taxon>Neopterygii</taxon>
        <taxon>Teleostei</taxon>
        <taxon>Neoteleostei</taxon>
        <taxon>Acanthomorphata</taxon>
        <taxon>Carangaria</taxon>
        <taxon>Pleuronectiformes</taxon>
        <taxon>Pleuronectoidei</taxon>
        <taxon>Scophthalmidae</taxon>
        <taxon>Scophthalmus</taxon>
    </lineage>
</organism>
<dbReference type="AlphaFoldDB" id="A0A6A4S7L1"/>
<proteinExistence type="predicted"/>
<accession>A0A6A4S7L1</accession>
<name>A0A6A4S7L1_SCOMX</name>
<reference evidence="1 2" key="1">
    <citation type="submission" date="2019-06" db="EMBL/GenBank/DDBJ databases">
        <title>Draft genomes of female and male turbot (Scophthalmus maximus).</title>
        <authorList>
            <person name="Xu H."/>
            <person name="Xu X.-W."/>
            <person name="Shao C."/>
            <person name="Chen S."/>
        </authorList>
    </citation>
    <scope>NUCLEOTIDE SEQUENCE [LARGE SCALE GENOMIC DNA]</scope>
    <source>
        <strain evidence="1">Ysfricsl-2016a</strain>
        <tissue evidence="1">Blood</tissue>
    </source>
</reference>